<dbReference type="RefSeq" id="WP_182322409.1">
    <property type="nucleotide sequence ID" value="NZ_CP058554.1"/>
</dbReference>
<dbReference type="Pfam" id="PF03237">
    <property type="entry name" value="Terminase_6N"/>
    <property type="match status" value="1"/>
</dbReference>
<keyword evidence="1" id="KW-1188">Viral release from host cell</keyword>
<evidence type="ECO:0000259" key="3">
    <source>
        <dbReference type="Pfam" id="PF06056"/>
    </source>
</evidence>
<dbReference type="Gene3D" id="3.30.420.240">
    <property type="match status" value="1"/>
</dbReference>
<evidence type="ECO:0000259" key="4">
    <source>
        <dbReference type="Pfam" id="PF17289"/>
    </source>
</evidence>
<dbReference type="InterPro" id="IPR035421">
    <property type="entry name" value="Terminase_6C"/>
</dbReference>
<evidence type="ECO:0000313" key="5">
    <source>
        <dbReference type="EMBL" id="QMV73581.1"/>
    </source>
</evidence>
<evidence type="ECO:0000256" key="2">
    <source>
        <dbReference type="SAM" id="MobiDB-lite"/>
    </source>
</evidence>
<organism evidence="5 6">
    <name type="scientific">Comamonas piscis</name>
    <dbReference type="NCBI Taxonomy" id="1562974"/>
    <lineage>
        <taxon>Bacteria</taxon>
        <taxon>Pseudomonadati</taxon>
        <taxon>Pseudomonadota</taxon>
        <taxon>Betaproteobacteria</taxon>
        <taxon>Burkholderiales</taxon>
        <taxon>Comamonadaceae</taxon>
        <taxon>Comamonas</taxon>
    </lineage>
</organism>
<feature type="compositionally biased region" description="Low complexity" evidence="2">
    <location>
        <begin position="8"/>
        <end position="25"/>
    </location>
</feature>
<dbReference type="Pfam" id="PF06056">
    <property type="entry name" value="Terminase_5"/>
    <property type="match status" value="1"/>
</dbReference>
<dbReference type="Gene3D" id="3.40.50.300">
    <property type="entry name" value="P-loop containing nucleotide triphosphate hydrolases"/>
    <property type="match status" value="1"/>
</dbReference>
<gene>
    <name evidence="5" type="ORF">HS961_12505</name>
</gene>
<dbReference type="KEGG" id="cpis:HS961_12505"/>
<dbReference type="EMBL" id="CP058554">
    <property type="protein sequence ID" value="QMV73581.1"/>
    <property type="molecule type" value="Genomic_DNA"/>
</dbReference>
<evidence type="ECO:0000313" key="6">
    <source>
        <dbReference type="Proteomes" id="UP000515240"/>
    </source>
</evidence>
<dbReference type="InterPro" id="IPR027417">
    <property type="entry name" value="P-loop_NTPase"/>
</dbReference>
<feature type="domain" description="Terminase large subunit gp17-like C-terminal" evidence="4">
    <location>
        <begin position="483"/>
        <end position="641"/>
    </location>
</feature>
<proteinExistence type="predicted"/>
<feature type="domain" description="Terminase ATPase subunit N-terminal" evidence="3">
    <location>
        <begin position="90"/>
        <end position="145"/>
    </location>
</feature>
<dbReference type="Pfam" id="PF17289">
    <property type="entry name" value="Terminase_6C"/>
    <property type="match status" value="1"/>
</dbReference>
<dbReference type="AlphaFoldDB" id="A0A7G5EHV6"/>
<sequence>MKVAPQKPDASPAPADTASSSAPARAVKRLAKSKLSGKFWPHITTVTPEQAFTAAVLKDISPEGKGLPFELDALPAGKCSAITDGGAGQRRHARDLYWQGWKLTHIAEKLGVPRATLHGWHKAERWADASPTQRAEGVTETRYAQLVAKDEKTGSDYKEIDLLGRQMERFARISNYRQSGRERDLNPNIDARNAVAKKQPIKNFLTQEQIEQLHDAFIESCFKYQLTWWQNSHQRTRQILKSRQIGATWYFAREALIDALETGRNQIFLSASKAQAHIFKQYIQAFVFEVCQVELKGDPIVLGNGATLYFLGSNARTAQGYHGNFYFDEYFWTADFERLNKVASGMAMHKKWRKTYFSTPSSIQHAAYVLWSAKKFARRFKTDIDITHGKLAGGFTGEDKVWRHIVNILDAEAGGCDLFDIDELRLEYSDPEFENLLMCGFVDDSFSVFPLTNLQPCLVDSWEVWKDFKPFTQRPFGWQPVWVGYDPSLNGDSAGLVVLAPPETPGGPLRVLYTRQLRGLDFEAQAAEIKKVCDTYNVQQLTIDQTSIGNAVYQLVVKFYPAARGINYSVESKTMLVMKALQVIKSKRLQWDAGNKELAASFMAIKREMTASGRSVTYAAGRSKDTGHSDLAWACMNALSNEALEVGTGLATTQTQSFIEVYPS</sequence>
<protein>
    <submittedName>
        <fullName evidence="5">Terminase</fullName>
    </submittedName>
</protein>
<reference evidence="5 6" key="1">
    <citation type="journal article" date="2020" name="G3 (Bethesda)">
        <title>CeMbio - The Caenorhabditis elegans Microbiome Resource.</title>
        <authorList>
            <person name="Dirksen P."/>
            <person name="Assie A."/>
            <person name="Zimmermann J."/>
            <person name="Zhang F."/>
            <person name="Tietje A.M."/>
            <person name="Marsh S.A."/>
            <person name="Felix M.A."/>
            <person name="Shapira M."/>
            <person name="Kaleta C."/>
            <person name="Schulenburg H."/>
            <person name="Samuel B."/>
        </authorList>
    </citation>
    <scope>NUCLEOTIDE SEQUENCE [LARGE SCALE GENOMIC DNA]</scope>
    <source>
        <strain evidence="5 6">BIGb0172</strain>
    </source>
</reference>
<dbReference type="InterPro" id="IPR010332">
    <property type="entry name" value="ATPase_terminase-su_N"/>
</dbReference>
<feature type="region of interest" description="Disordered" evidence="2">
    <location>
        <begin position="1"/>
        <end position="25"/>
    </location>
</feature>
<dbReference type="Proteomes" id="UP000515240">
    <property type="component" value="Chromosome"/>
</dbReference>
<keyword evidence="6" id="KW-1185">Reference proteome</keyword>
<accession>A0A7G5EHV6</accession>
<name>A0A7G5EHV6_9BURK</name>
<evidence type="ECO:0000256" key="1">
    <source>
        <dbReference type="ARBA" id="ARBA00022612"/>
    </source>
</evidence>